<feature type="compositionally biased region" description="Polar residues" evidence="1">
    <location>
        <begin position="1"/>
        <end position="20"/>
    </location>
</feature>
<gene>
    <name evidence="2" type="ORF">K443DRAFT_13664</name>
</gene>
<name>A0A0C9WUU9_9AGAR</name>
<dbReference type="HOGENOM" id="CLU_2688208_0_0_1"/>
<dbReference type="EMBL" id="KN838916">
    <property type="protein sequence ID" value="KIJ92358.1"/>
    <property type="molecule type" value="Genomic_DNA"/>
</dbReference>
<keyword evidence="3" id="KW-1185">Reference proteome</keyword>
<dbReference type="AlphaFoldDB" id="A0A0C9WUU9"/>
<protein>
    <submittedName>
        <fullName evidence="2">Uncharacterized protein</fullName>
    </submittedName>
</protein>
<evidence type="ECO:0000256" key="1">
    <source>
        <dbReference type="SAM" id="MobiDB-lite"/>
    </source>
</evidence>
<feature type="region of interest" description="Disordered" evidence="1">
    <location>
        <begin position="1"/>
        <end position="31"/>
    </location>
</feature>
<dbReference type="Proteomes" id="UP000054477">
    <property type="component" value="Unassembled WGS sequence"/>
</dbReference>
<evidence type="ECO:0000313" key="3">
    <source>
        <dbReference type="Proteomes" id="UP000054477"/>
    </source>
</evidence>
<accession>A0A0C9WUU9</accession>
<reference evidence="2 3" key="1">
    <citation type="submission" date="2014-04" db="EMBL/GenBank/DDBJ databases">
        <authorList>
            <consortium name="DOE Joint Genome Institute"/>
            <person name="Kuo A."/>
            <person name="Kohler A."/>
            <person name="Nagy L.G."/>
            <person name="Floudas D."/>
            <person name="Copeland A."/>
            <person name="Barry K.W."/>
            <person name="Cichocki N."/>
            <person name="Veneault-Fourrey C."/>
            <person name="LaButti K."/>
            <person name="Lindquist E.A."/>
            <person name="Lipzen A."/>
            <person name="Lundell T."/>
            <person name="Morin E."/>
            <person name="Murat C."/>
            <person name="Sun H."/>
            <person name="Tunlid A."/>
            <person name="Henrissat B."/>
            <person name="Grigoriev I.V."/>
            <person name="Hibbett D.S."/>
            <person name="Martin F."/>
            <person name="Nordberg H.P."/>
            <person name="Cantor M.N."/>
            <person name="Hua S.X."/>
        </authorList>
    </citation>
    <scope>NUCLEOTIDE SEQUENCE [LARGE SCALE GENOMIC DNA]</scope>
    <source>
        <strain evidence="2 3">LaAM-08-1</strain>
    </source>
</reference>
<proteinExistence type="predicted"/>
<organism evidence="2 3">
    <name type="scientific">Laccaria amethystina LaAM-08-1</name>
    <dbReference type="NCBI Taxonomy" id="1095629"/>
    <lineage>
        <taxon>Eukaryota</taxon>
        <taxon>Fungi</taxon>
        <taxon>Dikarya</taxon>
        <taxon>Basidiomycota</taxon>
        <taxon>Agaricomycotina</taxon>
        <taxon>Agaricomycetes</taxon>
        <taxon>Agaricomycetidae</taxon>
        <taxon>Agaricales</taxon>
        <taxon>Agaricineae</taxon>
        <taxon>Hydnangiaceae</taxon>
        <taxon>Laccaria</taxon>
    </lineage>
</organism>
<sequence length="74" mass="8604">MTIHIPTSRNRPSVLLSGNLQPDFAKPQPRESTVLWRLEKTTDLEKHQKKDLEDKKKSDGDFQYCVPDLEARIL</sequence>
<reference evidence="3" key="2">
    <citation type="submission" date="2015-01" db="EMBL/GenBank/DDBJ databases">
        <title>Evolutionary Origins and Diversification of the Mycorrhizal Mutualists.</title>
        <authorList>
            <consortium name="DOE Joint Genome Institute"/>
            <consortium name="Mycorrhizal Genomics Consortium"/>
            <person name="Kohler A."/>
            <person name="Kuo A."/>
            <person name="Nagy L.G."/>
            <person name="Floudas D."/>
            <person name="Copeland A."/>
            <person name="Barry K.W."/>
            <person name="Cichocki N."/>
            <person name="Veneault-Fourrey C."/>
            <person name="LaButti K."/>
            <person name="Lindquist E.A."/>
            <person name="Lipzen A."/>
            <person name="Lundell T."/>
            <person name="Morin E."/>
            <person name="Murat C."/>
            <person name="Riley R."/>
            <person name="Ohm R."/>
            <person name="Sun H."/>
            <person name="Tunlid A."/>
            <person name="Henrissat B."/>
            <person name="Grigoriev I.V."/>
            <person name="Hibbett D.S."/>
            <person name="Martin F."/>
        </authorList>
    </citation>
    <scope>NUCLEOTIDE SEQUENCE [LARGE SCALE GENOMIC DNA]</scope>
    <source>
        <strain evidence="3">LaAM-08-1</strain>
    </source>
</reference>
<evidence type="ECO:0000313" key="2">
    <source>
        <dbReference type="EMBL" id="KIJ92358.1"/>
    </source>
</evidence>